<organism evidence="1 2">
    <name type="scientific">Mycena belliarum</name>
    <dbReference type="NCBI Taxonomy" id="1033014"/>
    <lineage>
        <taxon>Eukaryota</taxon>
        <taxon>Fungi</taxon>
        <taxon>Dikarya</taxon>
        <taxon>Basidiomycota</taxon>
        <taxon>Agaricomycotina</taxon>
        <taxon>Agaricomycetes</taxon>
        <taxon>Agaricomycetidae</taxon>
        <taxon>Agaricales</taxon>
        <taxon>Marasmiineae</taxon>
        <taxon>Mycenaceae</taxon>
        <taxon>Mycena</taxon>
    </lineage>
</organism>
<reference evidence="1" key="1">
    <citation type="submission" date="2023-03" db="EMBL/GenBank/DDBJ databases">
        <title>Massive genome expansion in bonnet fungi (Mycena s.s.) driven by repeated elements and novel gene families across ecological guilds.</title>
        <authorList>
            <consortium name="Lawrence Berkeley National Laboratory"/>
            <person name="Harder C.B."/>
            <person name="Miyauchi S."/>
            <person name="Viragh M."/>
            <person name="Kuo A."/>
            <person name="Thoen E."/>
            <person name="Andreopoulos B."/>
            <person name="Lu D."/>
            <person name="Skrede I."/>
            <person name="Drula E."/>
            <person name="Henrissat B."/>
            <person name="Morin E."/>
            <person name="Kohler A."/>
            <person name="Barry K."/>
            <person name="LaButti K."/>
            <person name="Morin E."/>
            <person name="Salamov A."/>
            <person name="Lipzen A."/>
            <person name="Mereny Z."/>
            <person name="Hegedus B."/>
            <person name="Baldrian P."/>
            <person name="Stursova M."/>
            <person name="Weitz H."/>
            <person name="Taylor A."/>
            <person name="Grigoriev I.V."/>
            <person name="Nagy L.G."/>
            <person name="Martin F."/>
            <person name="Kauserud H."/>
        </authorList>
    </citation>
    <scope>NUCLEOTIDE SEQUENCE</scope>
    <source>
        <strain evidence="1">CBHHK173m</strain>
    </source>
</reference>
<comment type="caution">
    <text evidence="1">The sequence shown here is derived from an EMBL/GenBank/DDBJ whole genome shotgun (WGS) entry which is preliminary data.</text>
</comment>
<protein>
    <submittedName>
        <fullName evidence="1">Uncharacterized protein</fullName>
    </submittedName>
</protein>
<accession>A0AAD6U289</accession>
<evidence type="ECO:0000313" key="1">
    <source>
        <dbReference type="EMBL" id="KAJ7084464.1"/>
    </source>
</evidence>
<dbReference type="Proteomes" id="UP001222325">
    <property type="component" value="Unassembled WGS sequence"/>
</dbReference>
<evidence type="ECO:0000313" key="2">
    <source>
        <dbReference type="Proteomes" id="UP001222325"/>
    </source>
</evidence>
<name>A0AAD6U289_9AGAR</name>
<sequence length="189" mass="20657">MSTPTDDDLLDWLHDLPTVAISGVRALAAARIPPWIVSVKARLGCANAAIMTPSTLSRDGITASLSMRVIAGIDTADGLEVILNYATGTEASLIGTLYERNPDTLAWYYEIYTMADDRHEEKNLVLSTIYGRDIYGSVLIIKNGPAASLYSPHVRRLDVAATLWYYHVSGRDPKGVASERAFERLITAT</sequence>
<proteinExistence type="predicted"/>
<dbReference type="EMBL" id="JARJCN010000038">
    <property type="protein sequence ID" value="KAJ7084464.1"/>
    <property type="molecule type" value="Genomic_DNA"/>
</dbReference>
<gene>
    <name evidence="1" type="ORF">B0H15DRAFT_951665</name>
</gene>
<keyword evidence="2" id="KW-1185">Reference proteome</keyword>
<dbReference type="AlphaFoldDB" id="A0AAD6U289"/>